<name>A0A4Y2JYB1_ARAVE</name>
<evidence type="ECO:0000259" key="1">
    <source>
        <dbReference type="Pfam" id="PF20700"/>
    </source>
</evidence>
<evidence type="ECO:0000313" key="3">
    <source>
        <dbReference type="Proteomes" id="UP000499080"/>
    </source>
</evidence>
<protein>
    <recommendedName>
        <fullName evidence="1">Mutator-like transposase domain-containing protein</fullName>
    </recommendedName>
</protein>
<dbReference type="OrthoDB" id="6431217at2759"/>
<proteinExistence type="predicted"/>
<keyword evidence="3" id="KW-1185">Reference proteome</keyword>
<dbReference type="Pfam" id="PF20700">
    <property type="entry name" value="Mutator"/>
    <property type="match status" value="1"/>
</dbReference>
<evidence type="ECO:0000313" key="2">
    <source>
        <dbReference type="EMBL" id="GBM94807.1"/>
    </source>
</evidence>
<reference evidence="2 3" key="1">
    <citation type="journal article" date="2019" name="Sci. Rep.">
        <title>Orb-weaving spider Araneus ventricosus genome elucidates the spidroin gene catalogue.</title>
        <authorList>
            <person name="Kono N."/>
            <person name="Nakamura H."/>
            <person name="Ohtoshi R."/>
            <person name="Moran D.A.P."/>
            <person name="Shinohara A."/>
            <person name="Yoshida Y."/>
            <person name="Fujiwara M."/>
            <person name="Mori M."/>
            <person name="Tomita M."/>
            <person name="Arakawa K."/>
        </authorList>
    </citation>
    <scope>NUCLEOTIDE SEQUENCE [LARGE SCALE GENOMIC DNA]</scope>
</reference>
<comment type="caution">
    <text evidence="2">The sequence shown here is derived from an EMBL/GenBank/DDBJ whole genome shotgun (WGS) entry which is preliminary data.</text>
</comment>
<organism evidence="2 3">
    <name type="scientific">Araneus ventricosus</name>
    <name type="common">Orbweaver spider</name>
    <name type="synonym">Epeira ventricosa</name>
    <dbReference type="NCBI Taxonomy" id="182803"/>
    <lineage>
        <taxon>Eukaryota</taxon>
        <taxon>Metazoa</taxon>
        <taxon>Ecdysozoa</taxon>
        <taxon>Arthropoda</taxon>
        <taxon>Chelicerata</taxon>
        <taxon>Arachnida</taxon>
        <taxon>Araneae</taxon>
        <taxon>Araneomorphae</taxon>
        <taxon>Entelegynae</taxon>
        <taxon>Araneoidea</taxon>
        <taxon>Araneidae</taxon>
        <taxon>Araneus</taxon>
    </lineage>
</organism>
<feature type="domain" description="Mutator-like transposase" evidence="1">
    <location>
        <begin position="2"/>
        <end position="116"/>
    </location>
</feature>
<sequence length="128" mass="14471">MLTQKILFIGVRNKVCLIYLSISKGRTKERKNACWKNWNGPSTAMESDSIVEGLLYLESTHGIHCTRMTGDGDSKTIIKCKERVSYGGRILKVECANHAVRRYGRALQKIQLNSARFKGVEGYEGLKF</sequence>
<dbReference type="EMBL" id="BGPR01004001">
    <property type="protein sequence ID" value="GBM94807.1"/>
    <property type="molecule type" value="Genomic_DNA"/>
</dbReference>
<dbReference type="Proteomes" id="UP000499080">
    <property type="component" value="Unassembled WGS sequence"/>
</dbReference>
<dbReference type="InterPro" id="IPR049012">
    <property type="entry name" value="Mutator_transp_dom"/>
</dbReference>
<gene>
    <name evidence="2" type="ORF">AVEN_69360_1</name>
</gene>
<dbReference type="AlphaFoldDB" id="A0A4Y2JYB1"/>
<accession>A0A4Y2JYB1</accession>